<reference evidence="2 3" key="1">
    <citation type="journal article" date="2019" name="ACS Chem. Biol.">
        <title>Identification and Mobilization of a Cryptic Antibiotic Biosynthesis Gene Locus from a Human-Pathogenic Nocardia Isolate.</title>
        <authorList>
            <person name="Herisse M."/>
            <person name="Ishida K."/>
            <person name="Porter J.L."/>
            <person name="Howden B."/>
            <person name="Hertweck C."/>
            <person name="Stinear T.P."/>
            <person name="Pidot S.J."/>
        </authorList>
    </citation>
    <scope>NUCLEOTIDE SEQUENCE [LARGE SCALE GENOMIC DNA]</scope>
    <source>
        <strain evidence="2 3">AUSMDU00012717</strain>
    </source>
</reference>
<gene>
    <name evidence="2" type="ORF">F5544_29760</name>
</gene>
<name>A0A6G9YL47_9NOCA</name>
<organism evidence="2 3">
    <name type="scientific">Nocardia arthritidis</name>
    <dbReference type="NCBI Taxonomy" id="228602"/>
    <lineage>
        <taxon>Bacteria</taxon>
        <taxon>Bacillati</taxon>
        <taxon>Actinomycetota</taxon>
        <taxon>Actinomycetes</taxon>
        <taxon>Mycobacteriales</taxon>
        <taxon>Nocardiaceae</taxon>
        <taxon>Nocardia</taxon>
    </lineage>
</organism>
<evidence type="ECO:0000256" key="1">
    <source>
        <dbReference type="SAM" id="MobiDB-lite"/>
    </source>
</evidence>
<dbReference type="EMBL" id="CP046172">
    <property type="protein sequence ID" value="QIS13797.1"/>
    <property type="molecule type" value="Genomic_DNA"/>
</dbReference>
<feature type="region of interest" description="Disordered" evidence="1">
    <location>
        <begin position="63"/>
        <end position="96"/>
    </location>
</feature>
<dbReference type="RefSeq" id="WP_167476289.1">
    <property type="nucleotide sequence ID" value="NZ_CP046172.1"/>
</dbReference>
<dbReference type="Proteomes" id="UP000503540">
    <property type="component" value="Chromosome"/>
</dbReference>
<dbReference type="AlphaFoldDB" id="A0A6G9YL47"/>
<protein>
    <submittedName>
        <fullName evidence="2">Uncharacterized protein</fullName>
    </submittedName>
</protein>
<sequence length="96" mass="10435">MNHVVGQWLRQLADRLDHDGAPKSLGWTFTIEPAGPTLHLDGRRGCPLLIPDNASYGRAHRDALRGSGRAATLSSGANSVRRSTTHRNRYGGPHLS</sequence>
<evidence type="ECO:0000313" key="2">
    <source>
        <dbReference type="EMBL" id="QIS13797.1"/>
    </source>
</evidence>
<accession>A0A6G9YL47</accession>
<evidence type="ECO:0000313" key="3">
    <source>
        <dbReference type="Proteomes" id="UP000503540"/>
    </source>
</evidence>
<keyword evidence="3" id="KW-1185">Reference proteome</keyword>
<proteinExistence type="predicted"/>
<dbReference type="KEGG" id="nah:F5544_29760"/>
<feature type="compositionally biased region" description="Polar residues" evidence="1">
    <location>
        <begin position="72"/>
        <end position="82"/>
    </location>
</feature>